<comment type="caution">
    <text evidence="2">The sequence shown here is derived from an EMBL/GenBank/DDBJ whole genome shotgun (WGS) entry which is preliminary data.</text>
</comment>
<feature type="compositionally biased region" description="Pro residues" evidence="1">
    <location>
        <begin position="203"/>
        <end position="212"/>
    </location>
</feature>
<feature type="compositionally biased region" description="Basic and acidic residues" evidence="1">
    <location>
        <begin position="124"/>
        <end position="136"/>
    </location>
</feature>
<evidence type="ECO:0000313" key="3">
    <source>
        <dbReference type="Proteomes" id="UP000639643"/>
    </source>
</evidence>
<feature type="compositionally biased region" description="Basic and acidic residues" evidence="1">
    <location>
        <begin position="327"/>
        <end position="337"/>
    </location>
</feature>
<protein>
    <submittedName>
        <fullName evidence="2">C6 zinc finger domain-containing protein</fullName>
    </submittedName>
</protein>
<dbReference type="AlphaFoldDB" id="A0A8H6MR06"/>
<sequence length="425" mass="46890">MDPGQPDSKRPRLSTTSSWSPTGAPQHQLPPLHPPTPHQQAHQPHHPAPPLPPYHQQQPPASYPPRSAEPHYPPHPAQYQQHPEERRHHDQDPPHTPMQDHYRHPPSPSPAHPSYNHFPPKDPGGVKREPHEDNLPHPRRPHSTGGAPQDGLPPPGPHPPPPHSAPPPPVPPYSDDPRRPPHMTYDNPPPPMPPTPGGYRSSYPPPPMPQQPPQQYEQPPYHSQPPPESIYSVSYASTQKRKATRASQVRRRNGSCLARRLALTNVSGLRQLPTAQGEVRRNEALQKLIDKSQTDILEGIHDLKTLIESRFIQVDRRLQALEDGAPRSKAVKLEKDASASSMSPPAKSPPSPEPTYHQLAPGPIHEEPAPMAVGETSLADADMMDTVDEERAPGAAVDPGQPSIPINHTSPVNLLLTWPAIKEMT</sequence>
<feature type="compositionally biased region" description="Pro residues" evidence="1">
    <location>
        <begin position="151"/>
        <end position="174"/>
    </location>
</feature>
<feature type="region of interest" description="Disordered" evidence="1">
    <location>
        <begin position="1"/>
        <end position="230"/>
    </location>
</feature>
<reference evidence="2" key="1">
    <citation type="journal article" date="2020" name="Phytopathology">
        <title>Genome Sequence Resources of Colletotrichum truncatum, C. plurivorum, C. musicola, and C. sojae: Four Species Pathogenic to Soybean (Glycine max).</title>
        <authorList>
            <person name="Rogerio F."/>
            <person name="Boufleur T.R."/>
            <person name="Ciampi-Guillardi M."/>
            <person name="Sukno S.A."/>
            <person name="Thon M.R."/>
            <person name="Massola Junior N.S."/>
            <person name="Baroncelli R."/>
        </authorList>
    </citation>
    <scope>NUCLEOTIDE SEQUENCE</scope>
    <source>
        <strain evidence="2">LFN0074</strain>
    </source>
</reference>
<feature type="compositionally biased region" description="Polar residues" evidence="1">
    <location>
        <begin position="13"/>
        <end position="23"/>
    </location>
</feature>
<feature type="compositionally biased region" description="Pro residues" evidence="1">
    <location>
        <begin position="187"/>
        <end position="196"/>
    </location>
</feature>
<proteinExistence type="predicted"/>
<organism evidence="2 3">
    <name type="scientific">Colletotrichum musicola</name>
    <dbReference type="NCBI Taxonomy" id="2175873"/>
    <lineage>
        <taxon>Eukaryota</taxon>
        <taxon>Fungi</taxon>
        <taxon>Dikarya</taxon>
        <taxon>Ascomycota</taxon>
        <taxon>Pezizomycotina</taxon>
        <taxon>Sordariomycetes</taxon>
        <taxon>Hypocreomycetidae</taxon>
        <taxon>Glomerellales</taxon>
        <taxon>Glomerellaceae</taxon>
        <taxon>Colletotrichum</taxon>
        <taxon>Colletotrichum orchidearum species complex</taxon>
    </lineage>
</organism>
<feature type="non-terminal residue" evidence="2">
    <location>
        <position position="1"/>
    </location>
</feature>
<dbReference type="EMBL" id="WIGM01001101">
    <property type="protein sequence ID" value="KAF6804995.1"/>
    <property type="molecule type" value="Genomic_DNA"/>
</dbReference>
<name>A0A8H6MR06_9PEZI</name>
<dbReference type="Proteomes" id="UP000639643">
    <property type="component" value="Unassembled WGS sequence"/>
</dbReference>
<feature type="region of interest" description="Disordered" evidence="1">
    <location>
        <begin position="327"/>
        <end position="405"/>
    </location>
</feature>
<feature type="compositionally biased region" description="Basic and acidic residues" evidence="1">
    <location>
        <begin position="82"/>
        <end position="103"/>
    </location>
</feature>
<keyword evidence="3" id="KW-1185">Reference proteome</keyword>
<dbReference type="OrthoDB" id="10558354at2759"/>
<evidence type="ECO:0000256" key="1">
    <source>
        <dbReference type="SAM" id="MobiDB-lite"/>
    </source>
</evidence>
<evidence type="ECO:0000313" key="2">
    <source>
        <dbReference type="EMBL" id="KAF6804995.1"/>
    </source>
</evidence>
<accession>A0A8H6MR06</accession>
<gene>
    <name evidence="2" type="ORF">CMUS01_14719</name>
</gene>